<dbReference type="GeneID" id="25565080"/>
<feature type="region of interest" description="Disordered" evidence="1">
    <location>
        <begin position="266"/>
        <end position="299"/>
    </location>
</feature>
<feature type="region of interest" description="Disordered" evidence="1">
    <location>
        <begin position="101"/>
        <end position="128"/>
    </location>
</feature>
<gene>
    <name evidence="2" type="ORF">AMSG_05746</name>
</gene>
<evidence type="ECO:0000313" key="3">
    <source>
        <dbReference type="Proteomes" id="UP000054408"/>
    </source>
</evidence>
<dbReference type="AlphaFoldDB" id="A0A0L0DCC0"/>
<accession>A0A0L0DCC0</accession>
<feature type="compositionally biased region" description="Basic and acidic residues" evidence="1">
    <location>
        <begin position="266"/>
        <end position="296"/>
    </location>
</feature>
<evidence type="ECO:0000313" key="2">
    <source>
        <dbReference type="EMBL" id="KNC49989.1"/>
    </source>
</evidence>
<proteinExistence type="predicted"/>
<sequence>MSGAMRTRPQLAFRLGPSKGPGKPVRAPAPAIVYEPLVPAPGVAAARSSTRHQSSSSAAVARTEYVTGVEADMANLVKHKHRLAFAQALVRNDMKAAVASTRRGRARHPPAPLAPASHQRHRQHVGASSPAVVVDTLAASARRTRPLPSKTKSARTPLAQIAGPNAAVAATRRPPSSVVKTKLGVAGPHEDVEFIQAAQLSSRKAMEEYKARLAAREAEDRAREDARRARAHAKHLEHARQRLEAERAQLAEEQERFRAEQARLKAKQLAESRSPTRDAVRDTRPPWQEPDTRPGDLDSPLGVARVDAAVGAAVGAVVAGAAVAGATLATICAAPVSGPESGFELDSEPQREDVAAGSVAEPLAAAPALPSAPAVSAADDCSGNARALLTRELAEEVLRCLHSGAKPVAAAVRREASEPAAPAVAPARDDVAPAHVAVPDSSPMPEHDPDAQVEAQLMAARVDKALRLMGQMEAEEASIRARWGIDSGGRFGLEADSSAASPARQARASAAHRAQQAYQLSTHAVADIEVHRELFLERIAEKCAAFSASALTPWDIVTGVADDFVEELLDDMACELAAAADDTVVNLFEKEFKAAAPLAES</sequence>
<feature type="region of interest" description="Disordered" evidence="1">
    <location>
        <begin position="1"/>
        <end position="25"/>
    </location>
</feature>
<dbReference type="RefSeq" id="XP_013757158.1">
    <property type="nucleotide sequence ID" value="XM_013901704.1"/>
</dbReference>
<dbReference type="EMBL" id="GL349459">
    <property type="protein sequence ID" value="KNC49989.1"/>
    <property type="molecule type" value="Genomic_DNA"/>
</dbReference>
<dbReference type="Proteomes" id="UP000054408">
    <property type="component" value="Unassembled WGS sequence"/>
</dbReference>
<reference evidence="2 3" key="1">
    <citation type="submission" date="2010-05" db="EMBL/GenBank/DDBJ databases">
        <title>The Genome Sequence of Thecamonas trahens ATCC 50062.</title>
        <authorList>
            <consortium name="The Broad Institute Genome Sequencing Platform"/>
            <person name="Russ C."/>
            <person name="Cuomo C."/>
            <person name="Shea T."/>
            <person name="Young S.K."/>
            <person name="Zeng Q."/>
            <person name="Koehrsen M."/>
            <person name="Haas B."/>
            <person name="Borodovsky M."/>
            <person name="Guigo R."/>
            <person name="Alvarado L."/>
            <person name="Berlin A."/>
            <person name="Bochicchio J."/>
            <person name="Borenstein D."/>
            <person name="Chapman S."/>
            <person name="Chen Z."/>
            <person name="Freedman E."/>
            <person name="Gellesch M."/>
            <person name="Goldberg J."/>
            <person name="Griggs A."/>
            <person name="Gujja S."/>
            <person name="Heilman E."/>
            <person name="Heiman D."/>
            <person name="Hepburn T."/>
            <person name="Howarth C."/>
            <person name="Jen D."/>
            <person name="Larson L."/>
            <person name="Mehta T."/>
            <person name="Park D."/>
            <person name="Pearson M."/>
            <person name="Roberts A."/>
            <person name="Saif S."/>
            <person name="Shenoy N."/>
            <person name="Sisk P."/>
            <person name="Stolte C."/>
            <person name="Sykes S."/>
            <person name="Thomson T."/>
            <person name="Walk T."/>
            <person name="White J."/>
            <person name="Yandava C."/>
            <person name="Burger G."/>
            <person name="Gray M.W."/>
            <person name="Holland P.W.H."/>
            <person name="King N."/>
            <person name="Lang F.B.F."/>
            <person name="Roger A.J."/>
            <person name="Ruiz-Trillo I."/>
            <person name="Lander E."/>
            <person name="Nusbaum C."/>
        </authorList>
    </citation>
    <scope>NUCLEOTIDE SEQUENCE [LARGE SCALE GENOMIC DNA]</scope>
    <source>
        <strain evidence="2 3">ATCC 50062</strain>
    </source>
</reference>
<name>A0A0L0DCC0_THETB</name>
<keyword evidence="3" id="KW-1185">Reference proteome</keyword>
<organism evidence="2 3">
    <name type="scientific">Thecamonas trahens ATCC 50062</name>
    <dbReference type="NCBI Taxonomy" id="461836"/>
    <lineage>
        <taxon>Eukaryota</taxon>
        <taxon>Apusozoa</taxon>
        <taxon>Apusomonadida</taxon>
        <taxon>Apusomonadidae</taxon>
        <taxon>Thecamonas</taxon>
    </lineage>
</organism>
<protein>
    <submittedName>
        <fullName evidence="2">Uncharacterized protein</fullName>
    </submittedName>
</protein>
<evidence type="ECO:0000256" key="1">
    <source>
        <dbReference type="SAM" id="MobiDB-lite"/>
    </source>
</evidence>